<evidence type="ECO:0000259" key="1">
    <source>
        <dbReference type="Pfam" id="PF25207"/>
    </source>
</evidence>
<dbReference type="GeneID" id="67212690"/>
<sequence length="52" mass="5696">MALRAPGDDALGACPLCGRSIPRASHLISYRKGDWPLLFATCRECDEVVHPE</sequence>
<dbReference type="AlphaFoldDB" id="A0ABD5MUQ0"/>
<dbReference type="RefSeq" id="WP_222923696.1">
    <property type="nucleotide sequence ID" value="NZ_CP082288.1"/>
</dbReference>
<dbReference type="EMBL" id="JBHMAJ010000011">
    <property type="protein sequence ID" value="MFB9826175.1"/>
    <property type="molecule type" value="Genomic_DNA"/>
</dbReference>
<comment type="caution">
    <text evidence="2">The sequence shown here is derived from an EMBL/GenBank/DDBJ whole genome shotgun (WGS) entry which is preliminary data.</text>
</comment>
<feature type="domain" description="DUF7837" evidence="1">
    <location>
        <begin position="8"/>
        <end position="52"/>
    </location>
</feature>
<accession>A0ABD5MUQ0</accession>
<reference evidence="2" key="1">
    <citation type="submission" date="2024-09" db="EMBL/GenBank/DDBJ databases">
        <authorList>
            <person name="Sun Q."/>
        </authorList>
    </citation>
    <scope>NUCLEOTIDE SEQUENCE [LARGE SCALE GENOMIC DNA]</scope>
    <source>
        <strain evidence="2">JCM 31273</strain>
    </source>
</reference>
<evidence type="ECO:0000313" key="2">
    <source>
        <dbReference type="EMBL" id="MFB9826175.1"/>
    </source>
</evidence>
<dbReference type="Proteomes" id="UP001589595">
    <property type="component" value="Unassembled WGS sequence"/>
</dbReference>
<protein>
    <recommendedName>
        <fullName evidence="1">DUF7837 domain-containing protein</fullName>
    </recommendedName>
</protein>
<keyword evidence="3" id="KW-1185">Reference proteome</keyword>
<proteinExistence type="predicted"/>
<dbReference type="Pfam" id="PF25207">
    <property type="entry name" value="DUF7837"/>
    <property type="match status" value="1"/>
</dbReference>
<gene>
    <name evidence="2" type="ORF">ACFFOL_18555</name>
</gene>
<evidence type="ECO:0000313" key="3">
    <source>
        <dbReference type="Proteomes" id="UP001589595"/>
    </source>
</evidence>
<organism evidence="2 3">
    <name type="scientific">Halobaculum roseum</name>
    <dbReference type="NCBI Taxonomy" id="2175149"/>
    <lineage>
        <taxon>Archaea</taxon>
        <taxon>Methanobacteriati</taxon>
        <taxon>Methanobacteriota</taxon>
        <taxon>Stenosarchaea group</taxon>
        <taxon>Halobacteria</taxon>
        <taxon>Halobacteriales</taxon>
        <taxon>Haloferacaceae</taxon>
        <taxon>Halobaculum</taxon>
    </lineage>
</organism>
<dbReference type="InterPro" id="IPR057159">
    <property type="entry name" value="DUF7837"/>
</dbReference>
<name>A0ABD5MUQ0_9EURY</name>